<evidence type="ECO:0000256" key="3">
    <source>
        <dbReference type="ARBA" id="ARBA00022723"/>
    </source>
</evidence>
<keyword evidence="2 6" id="KW-0349">Heme</keyword>
<gene>
    <name evidence="9" type="ORF">PN36_16255</name>
</gene>
<evidence type="ECO:0000256" key="2">
    <source>
        <dbReference type="ARBA" id="ARBA00022617"/>
    </source>
</evidence>
<dbReference type="Proteomes" id="UP000030428">
    <property type="component" value="Unassembled WGS sequence"/>
</dbReference>
<dbReference type="InterPro" id="IPR051200">
    <property type="entry name" value="Host-pathogen_enzymatic-act"/>
</dbReference>
<dbReference type="SUPFAM" id="SSF46626">
    <property type="entry name" value="Cytochrome c"/>
    <property type="match status" value="1"/>
</dbReference>
<keyword evidence="5 6" id="KW-0408">Iron</keyword>
<dbReference type="Gene3D" id="1.10.760.10">
    <property type="entry name" value="Cytochrome c-like domain"/>
    <property type="match status" value="1"/>
</dbReference>
<feature type="chain" id="PRO_5020023059" evidence="7">
    <location>
        <begin position="22"/>
        <end position="508"/>
    </location>
</feature>
<dbReference type="EMBL" id="JSZA02000060">
    <property type="protein sequence ID" value="TGO02922.1"/>
    <property type="molecule type" value="Genomic_DNA"/>
</dbReference>
<evidence type="ECO:0000313" key="9">
    <source>
        <dbReference type="EMBL" id="TGO02922.1"/>
    </source>
</evidence>
<dbReference type="GO" id="GO:0009055">
    <property type="term" value="F:electron transfer activity"/>
    <property type="evidence" value="ECO:0007669"/>
    <property type="project" value="InterPro"/>
</dbReference>
<dbReference type="InterPro" id="IPR009056">
    <property type="entry name" value="Cyt_c-like_dom"/>
</dbReference>
<dbReference type="PRINTS" id="PR00605">
    <property type="entry name" value="CYTCHROMECIC"/>
</dbReference>
<dbReference type="InterPro" id="IPR036909">
    <property type="entry name" value="Cyt_c-like_dom_sf"/>
</dbReference>
<evidence type="ECO:0000256" key="7">
    <source>
        <dbReference type="SAM" id="SignalP"/>
    </source>
</evidence>
<keyword evidence="4" id="KW-0249">Electron transport</keyword>
<proteinExistence type="predicted"/>
<evidence type="ECO:0000256" key="6">
    <source>
        <dbReference type="PROSITE-ProRule" id="PRU00433"/>
    </source>
</evidence>
<keyword evidence="7" id="KW-0732">Signal</keyword>
<reference evidence="9 10" key="1">
    <citation type="journal article" date="2016" name="Front. Microbiol.">
        <title>Single-Cell (Meta-)Genomics of a Dimorphic Candidatus Thiomargarita nelsonii Reveals Genomic Plasticity.</title>
        <authorList>
            <person name="Flood B.E."/>
            <person name="Fliss P."/>
            <person name="Jones D.S."/>
            <person name="Dick G.J."/>
            <person name="Jain S."/>
            <person name="Kaster A.K."/>
            <person name="Winkel M."/>
            <person name="Mussmann M."/>
            <person name="Bailey J."/>
        </authorList>
    </citation>
    <scope>NUCLEOTIDE SEQUENCE [LARGE SCALE GENOMIC DNA]</scope>
    <source>
        <strain evidence="9">Hydrate Ridge</strain>
    </source>
</reference>
<sequence length="508" mass="55191">MKPLYVALLIVFSVFFTVAKAQSTAQQLYAENCATCHGMDRGGYIGPGLNSERYANFPEIALAAIISAGMPGTLMPAWGKRLSTDEIAQLASFVKNNPKEELKWDMRDIRLSLEVYVADESSLPIQPTYPITNLDNLMAVMSRGTYSNGQKSKVVFFNGENNQIVGEIPTWKAPHLVDYHPNNPRWAYVKTDGGRVFKVDLFSMKAVRSIQVGFTGPSLAVSWDGRYIAAGSFVPNTAVILDANTLEPIKYFDLKGISPDGEMVSADSGSITATPYGNYFAIALEKAGQVWIIDLDKSGMPVTRIKNVGRHLHDAFLTKDGRYLTIAAYDDNKLVVIDFDTKKVVKDIPAGCTPHTGSGAITKIGSRMVGFGTNFGSGSSCDKTVVTIFDADTFEVIKQLPVIGGTESPAAHPQAPYVVVDIISGANADKIQFIDKESLKVVKTISVGGHSHFPEYTGKYLYVSAGYAGNKVVIYDSQTLKKVKEVSLEVPAGIFSHARPKMVTIGLE</sequence>
<organism evidence="9 10">
    <name type="scientific">Candidatus Thiomargarita nelsonii</name>
    <dbReference type="NCBI Taxonomy" id="1003181"/>
    <lineage>
        <taxon>Bacteria</taxon>
        <taxon>Pseudomonadati</taxon>
        <taxon>Pseudomonadota</taxon>
        <taxon>Gammaproteobacteria</taxon>
        <taxon>Thiotrichales</taxon>
        <taxon>Thiotrichaceae</taxon>
        <taxon>Thiomargarita</taxon>
    </lineage>
</organism>
<dbReference type="Gene3D" id="2.140.10.20">
    <property type="entry name" value="C-terminal (heme d1) domain of cytochrome cd1-nitrite reductase"/>
    <property type="match status" value="1"/>
</dbReference>
<keyword evidence="3 6" id="KW-0479">Metal-binding</keyword>
<feature type="signal peptide" evidence="7">
    <location>
        <begin position="1"/>
        <end position="21"/>
    </location>
</feature>
<keyword evidence="10" id="KW-1185">Reference proteome</keyword>
<dbReference type="AlphaFoldDB" id="A0A4E0R1M2"/>
<protein>
    <submittedName>
        <fullName evidence="9">Cytochrome C</fullName>
    </submittedName>
</protein>
<dbReference type="GO" id="GO:0005506">
    <property type="term" value="F:iron ion binding"/>
    <property type="evidence" value="ECO:0007669"/>
    <property type="project" value="InterPro"/>
</dbReference>
<dbReference type="SUPFAM" id="SSF51004">
    <property type="entry name" value="C-terminal (heme d1) domain of cytochrome cd1-nitrite reductase"/>
    <property type="match status" value="1"/>
</dbReference>
<feature type="domain" description="Cytochrome c" evidence="8">
    <location>
        <begin position="20"/>
        <end position="98"/>
    </location>
</feature>
<evidence type="ECO:0000256" key="5">
    <source>
        <dbReference type="ARBA" id="ARBA00023004"/>
    </source>
</evidence>
<dbReference type="InterPro" id="IPR003143">
    <property type="entry name" value="Cyt_cd1_C_sf"/>
</dbReference>
<accession>A0A4E0R1M2</accession>
<dbReference type="InterPro" id="IPR008168">
    <property type="entry name" value="Cyt_C_IC"/>
</dbReference>
<evidence type="ECO:0000259" key="8">
    <source>
        <dbReference type="PROSITE" id="PS51007"/>
    </source>
</evidence>
<dbReference type="PANTHER" id="PTHR47197:SF3">
    <property type="entry name" value="DIHYDRO-HEME D1 DEHYDROGENASE"/>
    <property type="match status" value="1"/>
</dbReference>
<dbReference type="Pfam" id="PF13442">
    <property type="entry name" value="Cytochrome_CBB3"/>
    <property type="match status" value="1"/>
</dbReference>
<name>A0A4E0R1M2_9GAMM</name>
<dbReference type="Pfam" id="PF02239">
    <property type="entry name" value="Cytochrom_D1"/>
    <property type="match status" value="1"/>
</dbReference>
<dbReference type="PROSITE" id="PS51007">
    <property type="entry name" value="CYTC"/>
    <property type="match status" value="1"/>
</dbReference>
<dbReference type="PANTHER" id="PTHR47197">
    <property type="entry name" value="PROTEIN NIRF"/>
    <property type="match status" value="1"/>
</dbReference>
<evidence type="ECO:0000256" key="1">
    <source>
        <dbReference type="ARBA" id="ARBA00022448"/>
    </source>
</evidence>
<comment type="caution">
    <text evidence="9">The sequence shown here is derived from an EMBL/GenBank/DDBJ whole genome shotgun (WGS) entry which is preliminary data.</text>
</comment>
<dbReference type="InterPro" id="IPR011048">
    <property type="entry name" value="Haem_d1_sf"/>
</dbReference>
<keyword evidence="1" id="KW-0813">Transport</keyword>
<dbReference type="GO" id="GO:0020037">
    <property type="term" value="F:heme binding"/>
    <property type="evidence" value="ECO:0007669"/>
    <property type="project" value="InterPro"/>
</dbReference>
<evidence type="ECO:0000313" key="10">
    <source>
        <dbReference type="Proteomes" id="UP000030428"/>
    </source>
</evidence>
<evidence type="ECO:0000256" key="4">
    <source>
        <dbReference type="ARBA" id="ARBA00022982"/>
    </source>
</evidence>
<dbReference type="CDD" id="cd20785">
    <property type="entry name" value="8prop_hemeD1_cyt_cd1-like"/>
    <property type="match status" value="1"/>
</dbReference>